<keyword evidence="2" id="KW-0966">Cell projection</keyword>
<gene>
    <name evidence="2" type="ORF">F4693_003263</name>
    <name evidence="1" type="ORF">FHS97_000923</name>
</gene>
<evidence type="ECO:0000313" key="4">
    <source>
        <dbReference type="Proteomes" id="UP000560131"/>
    </source>
</evidence>
<keyword evidence="2" id="KW-0282">Flagellum</keyword>
<dbReference type="EMBL" id="JACHBT010000020">
    <property type="protein sequence ID" value="MBB6506263.1"/>
    <property type="molecule type" value="Genomic_DNA"/>
</dbReference>
<protein>
    <submittedName>
        <fullName evidence="2">Flagellar basal body-associated protein FliL</fullName>
    </submittedName>
</protein>
<reference evidence="2 3" key="2">
    <citation type="submission" date="2020-08" db="EMBL/GenBank/DDBJ databases">
        <title>The Agave Microbiome: Exploring the role of microbial communities in plant adaptations to desert environments.</title>
        <authorList>
            <person name="Partida-Martinez L.P."/>
        </authorList>
    </citation>
    <scope>NUCLEOTIDE SEQUENCE [LARGE SCALE GENOMIC DNA]</scope>
    <source>
        <strain evidence="2 3">AS3.13</strain>
    </source>
</reference>
<evidence type="ECO:0000313" key="1">
    <source>
        <dbReference type="EMBL" id="MBB5725015.1"/>
    </source>
</evidence>
<evidence type="ECO:0000313" key="3">
    <source>
        <dbReference type="Proteomes" id="UP000522313"/>
    </source>
</evidence>
<dbReference type="EMBL" id="JACIJN010000002">
    <property type="protein sequence ID" value="MBB5725015.1"/>
    <property type="molecule type" value="Genomic_DNA"/>
</dbReference>
<accession>A0A7X0JEQ0</accession>
<sequence>MTRLIVSVVVLLVIVVGALFFFAGRATEQPVTRVEKAVELGNLAG</sequence>
<comment type="caution">
    <text evidence="2">The sequence shown here is derived from an EMBL/GenBank/DDBJ whole genome shotgun (WGS) entry which is preliminary data.</text>
</comment>
<organism evidence="2 3">
    <name type="scientific">Sphingomonas endophytica</name>
    <dbReference type="NCBI Taxonomy" id="869719"/>
    <lineage>
        <taxon>Bacteria</taxon>
        <taxon>Pseudomonadati</taxon>
        <taxon>Pseudomonadota</taxon>
        <taxon>Alphaproteobacteria</taxon>
        <taxon>Sphingomonadales</taxon>
        <taxon>Sphingomonadaceae</taxon>
        <taxon>Sphingomonas</taxon>
    </lineage>
</organism>
<dbReference type="Proteomes" id="UP000522313">
    <property type="component" value="Unassembled WGS sequence"/>
</dbReference>
<name>A0A7X0JEQ0_9SPHN</name>
<dbReference type="RefSeq" id="WP_184033684.1">
    <property type="nucleotide sequence ID" value="NZ_BAABAR010000007.1"/>
</dbReference>
<proteinExistence type="predicted"/>
<reference evidence="2 3" key="3">
    <citation type="submission" date="2020-08" db="EMBL/GenBank/DDBJ databases">
        <authorList>
            <person name="Partida-Martinez L."/>
            <person name="Huntemann M."/>
            <person name="Clum A."/>
            <person name="Wang J."/>
            <person name="Palaniappan K."/>
            <person name="Ritter S."/>
            <person name="Chen I.-M."/>
            <person name="Stamatis D."/>
            <person name="Reddy T."/>
            <person name="O'Malley R."/>
            <person name="Daum C."/>
            <person name="Shapiro N."/>
            <person name="Ivanova N."/>
            <person name="Kyrpides N."/>
            <person name="Woyke T."/>
        </authorList>
    </citation>
    <scope>NUCLEOTIDE SEQUENCE [LARGE SCALE GENOMIC DNA]</scope>
    <source>
        <strain evidence="2 3">AS3.13</strain>
    </source>
</reference>
<reference evidence="1 4" key="1">
    <citation type="submission" date="2020-08" db="EMBL/GenBank/DDBJ databases">
        <title>Genomic Encyclopedia of Type Strains, Phase IV (KMG-IV): sequencing the most valuable type-strain genomes for metagenomic binning, comparative biology and taxonomic classification.</title>
        <authorList>
            <person name="Goeker M."/>
        </authorList>
    </citation>
    <scope>NUCLEOTIDE SEQUENCE [LARGE SCALE GENOMIC DNA]</scope>
    <source>
        <strain evidence="1 4">DSM 101535</strain>
    </source>
</reference>
<dbReference type="Proteomes" id="UP000560131">
    <property type="component" value="Unassembled WGS sequence"/>
</dbReference>
<evidence type="ECO:0000313" key="2">
    <source>
        <dbReference type="EMBL" id="MBB6506263.1"/>
    </source>
</evidence>
<keyword evidence="2" id="KW-0969">Cilium</keyword>
<keyword evidence="4" id="KW-1185">Reference proteome</keyword>
<dbReference type="AlphaFoldDB" id="A0A7X0JEQ0"/>